<feature type="transmembrane region" description="Helical" evidence="5">
    <location>
        <begin position="12"/>
        <end position="30"/>
    </location>
</feature>
<keyword evidence="8" id="KW-1185">Reference proteome</keyword>
<dbReference type="RefSeq" id="WP_007484422.1">
    <property type="nucleotide sequence ID" value="NZ_JH724314.1"/>
</dbReference>
<dbReference type="HOGENOM" id="CLU_691974_0_0_10"/>
<evidence type="ECO:0000256" key="1">
    <source>
        <dbReference type="ARBA" id="ARBA00004141"/>
    </source>
</evidence>
<keyword evidence="2 5" id="KW-0812">Transmembrane</keyword>
<dbReference type="PATRIC" id="fig|997884.3.peg.1441"/>
<dbReference type="InterPro" id="IPR007016">
    <property type="entry name" value="O-antigen_ligase-rel_domated"/>
</dbReference>
<feature type="transmembrane region" description="Helical" evidence="5">
    <location>
        <begin position="344"/>
        <end position="372"/>
    </location>
</feature>
<evidence type="ECO:0000256" key="4">
    <source>
        <dbReference type="ARBA" id="ARBA00023136"/>
    </source>
</evidence>
<feature type="transmembrane region" description="Helical" evidence="5">
    <location>
        <begin position="92"/>
        <end position="112"/>
    </location>
</feature>
<sequence>MEYVESKKRILFEVLLLVLPLSIQIYNIVASKLGLHPVGGKLVTLIILLIASLCVSFSNINICRNVENKLLIAFVLFAFPALLFNLESDFEYIVYALCSVLFVPLAFVNGLIISAKVVNNGNMLWCDLLLLLPMFSVAAMMQSMPMLLIAADFGRDAILAVSIFLPLIMTTKGKYLKILLLILVSYWSVISAKRTAFLCIGIAFLFLVLSDIFSITKKSFLKVVGIVVILLSVGYYSYTKFSEFASQVDLIIERFEDPEDNASNRERTDMYQGTYDVFLSSSLFEQLFGHGYKAIEKDLYGRPTHNDLLEILYDYGVMSLVIYLLFLCKLLVRGIRSFKDNRKNVFLLFAMCNFLLLSMMNCMIMNPAFVFVNMFCLGYTLKLSQYSD</sequence>
<proteinExistence type="predicted"/>
<accession>I9S815</accession>
<dbReference type="EMBL" id="AGXS01000015">
    <property type="protein sequence ID" value="EIY51871.1"/>
    <property type="molecule type" value="Genomic_DNA"/>
</dbReference>
<feature type="domain" description="O-antigen ligase-related" evidence="6">
    <location>
        <begin position="180"/>
        <end position="324"/>
    </location>
</feature>
<dbReference type="eggNOG" id="ENOG502ZXMX">
    <property type="taxonomic scope" value="Bacteria"/>
</dbReference>
<dbReference type="Proteomes" id="UP000003089">
    <property type="component" value="Unassembled WGS sequence"/>
</dbReference>
<evidence type="ECO:0000256" key="5">
    <source>
        <dbReference type="SAM" id="Phobius"/>
    </source>
</evidence>
<protein>
    <recommendedName>
        <fullName evidence="6">O-antigen ligase-related domain-containing protein</fullName>
    </recommendedName>
</protein>
<organism evidence="7 8">
    <name type="scientific">Bacteroides nordii CL02T12C05</name>
    <dbReference type="NCBI Taxonomy" id="997884"/>
    <lineage>
        <taxon>Bacteria</taxon>
        <taxon>Pseudomonadati</taxon>
        <taxon>Bacteroidota</taxon>
        <taxon>Bacteroidia</taxon>
        <taxon>Bacteroidales</taxon>
        <taxon>Bacteroidaceae</taxon>
        <taxon>Bacteroides</taxon>
    </lineage>
</organism>
<comment type="caution">
    <text evidence="7">The sequence shown here is derived from an EMBL/GenBank/DDBJ whole genome shotgun (WGS) entry which is preliminary data.</text>
</comment>
<keyword evidence="3 5" id="KW-1133">Transmembrane helix</keyword>
<evidence type="ECO:0000256" key="2">
    <source>
        <dbReference type="ARBA" id="ARBA00022692"/>
    </source>
</evidence>
<dbReference type="GO" id="GO:0016020">
    <property type="term" value="C:membrane"/>
    <property type="evidence" value="ECO:0007669"/>
    <property type="project" value="UniProtKB-SubCell"/>
</dbReference>
<evidence type="ECO:0000259" key="6">
    <source>
        <dbReference type="Pfam" id="PF04932"/>
    </source>
</evidence>
<dbReference type="InterPro" id="IPR051533">
    <property type="entry name" value="WaaL-like"/>
</dbReference>
<gene>
    <name evidence="7" type="ORF">HMPREF1068_01418</name>
</gene>
<dbReference type="PANTHER" id="PTHR37422">
    <property type="entry name" value="TEICHURONIC ACID BIOSYNTHESIS PROTEIN TUAE"/>
    <property type="match status" value="1"/>
</dbReference>
<reference evidence="7 8" key="1">
    <citation type="submission" date="2012-02" db="EMBL/GenBank/DDBJ databases">
        <title>The Genome Sequence of Bacteroides nordii CL02T12C05.</title>
        <authorList>
            <consortium name="The Broad Institute Genome Sequencing Platform"/>
            <person name="Earl A."/>
            <person name="Ward D."/>
            <person name="Feldgarden M."/>
            <person name="Gevers D."/>
            <person name="Zitomersky N.L."/>
            <person name="Coyne M.J."/>
            <person name="Comstock L.E."/>
            <person name="Young S.K."/>
            <person name="Zeng Q."/>
            <person name="Gargeya S."/>
            <person name="Fitzgerald M."/>
            <person name="Haas B."/>
            <person name="Abouelleil A."/>
            <person name="Alvarado L."/>
            <person name="Arachchi H.M."/>
            <person name="Berlin A."/>
            <person name="Chapman S.B."/>
            <person name="Gearin G."/>
            <person name="Goldberg J."/>
            <person name="Griggs A."/>
            <person name="Gujja S."/>
            <person name="Hansen M."/>
            <person name="Heiman D."/>
            <person name="Howarth C."/>
            <person name="Larimer J."/>
            <person name="Lui A."/>
            <person name="MacDonald P.J.P."/>
            <person name="McCowen C."/>
            <person name="Montmayeur A."/>
            <person name="Murphy C."/>
            <person name="Neiman D."/>
            <person name="Pearson M."/>
            <person name="Priest M."/>
            <person name="Roberts A."/>
            <person name="Saif S."/>
            <person name="Shea T."/>
            <person name="Sisk P."/>
            <person name="Stolte C."/>
            <person name="Sykes S."/>
            <person name="Wortman J."/>
            <person name="Nusbaum C."/>
            <person name="Birren B."/>
        </authorList>
    </citation>
    <scope>NUCLEOTIDE SEQUENCE [LARGE SCALE GENOMIC DNA]</scope>
    <source>
        <strain evidence="7 8">CL02T12C05</strain>
    </source>
</reference>
<name>I9S815_9BACE</name>
<feature type="transmembrane region" description="Helical" evidence="5">
    <location>
        <begin position="124"/>
        <end position="141"/>
    </location>
</feature>
<feature type="transmembrane region" description="Helical" evidence="5">
    <location>
        <begin position="220"/>
        <end position="238"/>
    </location>
</feature>
<dbReference type="AlphaFoldDB" id="I9S815"/>
<feature type="transmembrane region" description="Helical" evidence="5">
    <location>
        <begin position="42"/>
        <end position="63"/>
    </location>
</feature>
<feature type="transmembrane region" description="Helical" evidence="5">
    <location>
        <begin position="312"/>
        <end position="332"/>
    </location>
</feature>
<evidence type="ECO:0000313" key="7">
    <source>
        <dbReference type="EMBL" id="EIY51871.1"/>
    </source>
</evidence>
<evidence type="ECO:0000313" key="8">
    <source>
        <dbReference type="Proteomes" id="UP000003089"/>
    </source>
</evidence>
<dbReference type="GeneID" id="69501078"/>
<feature type="transmembrane region" description="Helical" evidence="5">
    <location>
        <begin position="70"/>
        <end position="86"/>
    </location>
</feature>
<dbReference type="Pfam" id="PF04932">
    <property type="entry name" value="Wzy_C"/>
    <property type="match status" value="1"/>
</dbReference>
<dbReference type="PANTHER" id="PTHR37422:SF21">
    <property type="entry name" value="EXOQ-LIKE PROTEIN"/>
    <property type="match status" value="1"/>
</dbReference>
<feature type="transmembrane region" description="Helical" evidence="5">
    <location>
        <begin position="195"/>
        <end position="213"/>
    </location>
</feature>
<evidence type="ECO:0000256" key="3">
    <source>
        <dbReference type="ARBA" id="ARBA00022989"/>
    </source>
</evidence>
<dbReference type="STRING" id="997884.HMPREF1068_01418"/>
<comment type="subcellular location">
    <subcellularLocation>
        <location evidence="1">Membrane</location>
        <topology evidence="1">Multi-pass membrane protein</topology>
    </subcellularLocation>
</comment>
<keyword evidence="4 5" id="KW-0472">Membrane</keyword>